<comment type="similarity">
    <text evidence="4">Belongs to the ubiquitin conjugation factor E4 family.</text>
</comment>
<protein>
    <recommendedName>
        <fullName evidence="11">U-box domain-containing protein</fullName>
    </recommendedName>
</protein>
<keyword evidence="14" id="KW-1185">Reference proteome</keyword>
<dbReference type="KEGG" id="gtt:GUITHDRAFT_160790"/>
<dbReference type="PANTHER" id="PTHR13931:SF2">
    <property type="entry name" value="UBIQUITIN CONJUGATION FACTOR E4 B"/>
    <property type="match status" value="1"/>
</dbReference>
<dbReference type="InterPro" id="IPR019474">
    <property type="entry name" value="Ub_conjug_fac_E4_core"/>
</dbReference>
<keyword evidence="8" id="KW-0539">Nucleus</keyword>
<evidence type="ECO:0000256" key="4">
    <source>
        <dbReference type="ARBA" id="ARBA00007434"/>
    </source>
</evidence>
<feature type="region of interest" description="Disordered" evidence="9">
    <location>
        <begin position="901"/>
        <end position="949"/>
    </location>
</feature>
<evidence type="ECO:0000256" key="2">
    <source>
        <dbReference type="ARBA" id="ARBA00004496"/>
    </source>
</evidence>
<evidence type="ECO:0000256" key="8">
    <source>
        <dbReference type="ARBA" id="ARBA00023242"/>
    </source>
</evidence>
<keyword evidence="10" id="KW-0472">Membrane</keyword>
<dbReference type="Pfam" id="PF04564">
    <property type="entry name" value="U-box"/>
    <property type="match status" value="1"/>
</dbReference>
<evidence type="ECO:0000256" key="9">
    <source>
        <dbReference type="SAM" id="MobiDB-lite"/>
    </source>
</evidence>
<feature type="compositionally biased region" description="Acidic residues" evidence="9">
    <location>
        <begin position="989"/>
        <end position="1019"/>
    </location>
</feature>
<dbReference type="GO" id="GO:0005737">
    <property type="term" value="C:cytoplasm"/>
    <property type="evidence" value="ECO:0007669"/>
    <property type="project" value="UniProtKB-SubCell"/>
</dbReference>
<evidence type="ECO:0000313" key="13">
    <source>
        <dbReference type="EnsemblProtists" id="EKX54047"/>
    </source>
</evidence>
<dbReference type="OrthoDB" id="20295at2759"/>
<keyword evidence="10" id="KW-0812">Transmembrane</keyword>
<reference evidence="12 14" key="1">
    <citation type="journal article" date="2012" name="Nature">
        <title>Algal genomes reveal evolutionary mosaicism and the fate of nucleomorphs.</title>
        <authorList>
            <consortium name="DOE Joint Genome Institute"/>
            <person name="Curtis B.A."/>
            <person name="Tanifuji G."/>
            <person name="Burki F."/>
            <person name="Gruber A."/>
            <person name="Irimia M."/>
            <person name="Maruyama S."/>
            <person name="Arias M.C."/>
            <person name="Ball S.G."/>
            <person name="Gile G.H."/>
            <person name="Hirakawa Y."/>
            <person name="Hopkins J.F."/>
            <person name="Kuo A."/>
            <person name="Rensing S.A."/>
            <person name="Schmutz J."/>
            <person name="Symeonidi A."/>
            <person name="Elias M."/>
            <person name="Eveleigh R.J."/>
            <person name="Herman E.K."/>
            <person name="Klute M.J."/>
            <person name="Nakayama T."/>
            <person name="Obornik M."/>
            <person name="Reyes-Prieto A."/>
            <person name="Armbrust E.V."/>
            <person name="Aves S.J."/>
            <person name="Beiko R.G."/>
            <person name="Coutinho P."/>
            <person name="Dacks J.B."/>
            <person name="Durnford D.G."/>
            <person name="Fast N.M."/>
            <person name="Green B.R."/>
            <person name="Grisdale C.J."/>
            <person name="Hempel F."/>
            <person name="Henrissat B."/>
            <person name="Hoppner M.P."/>
            <person name="Ishida K."/>
            <person name="Kim E."/>
            <person name="Koreny L."/>
            <person name="Kroth P.G."/>
            <person name="Liu Y."/>
            <person name="Malik S.B."/>
            <person name="Maier U.G."/>
            <person name="McRose D."/>
            <person name="Mock T."/>
            <person name="Neilson J.A."/>
            <person name="Onodera N.T."/>
            <person name="Poole A.M."/>
            <person name="Pritham E.J."/>
            <person name="Richards T.A."/>
            <person name="Rocap G."/>
            <person name="Roy S.W."/>
            <person name="Sarai C."/>
            <person name="Schaack S."/>
            <person name="Shirato S."/>
            <person name="Slamovits C.H."/>
            <person name="Spencer D.F."/>
            <person name="Suzuki S."/>
            <person name="Worden A.Z."/>
            <person name="Zauner S."/>
            <person name="Barry K."/>
            <person name="Bell C."/>
            <person name="Bharti A.K."/>
            <person name="Crow J.A."/>
            <person name="Grimwood J."/>
            <person name="Kramer R."/>
            <person name="Lindquist E."/>
            <person name="Lucas S."/>
            <person name="Salamov A."/>
            <person name="McFadden G.I."/>
            <person name="Lane C.E."/>
            <person name="Keeling P.J."/>
            <person name="Gray M.W."/>
            <person name="Grigoriev I.V."/>
            <person name="Archibald J.M."/>
        </authorList>
    </citation>
    <scope>NUCLEOTIDE SEQUENCE</scope>
    <source>
        <strain evidence="12 14">CCMP2712</strain>
    </source>
</reference>
<keyword evidence="5" id="KW-0963">Cytoplasm</keyword>
<accession>L1K092</accession>
<dbReference type="GO" id="GO:0036503">
    <property type="term" value="P:ERAD pathway"/>
    <property type="evidence" value="ECO:0007669"/>
    <property type="project" value="InterPro"/>
</dbReference>
<dbReference type="Proteomes" id="UP000011087">
    <property type="component" value="Unassembled WGS sequence"/>
</dbReference>
<dbReference type="InterPro" id="IPR003613">
    <property type="entry name" value="Ubox_domain"/>
</dbReference>
<dbReference type="RefSeq" id="XP_005841027.1">
    <property type="nucleotide sequence ID" value="XM_005840970.1"/>
</dbReference>
<evidence type="ECO:0000256" key="10">
    <source>
        <dbReference type="SAM" id="Phobius"/>
    </source>
</evidence>
<gene>
    <name evidence="12" type="ORF">GUITHDRAFT_160790</name>
</gene>
<comment type="subcellular location">
    <subcellularLocation>
        <location evidence="2">Cytoplasm</location>
    </subcellularLocation>
    <subcellularLocation>
        <location evidence="1">Nucleus</location>
    </subcellularLocation>
</comment>
<sequence>MRYETSWEKTKQGGRATSNGERQPSRSGLSYAATSAWALVLLLSPAFLHEITAMKPIGVRFKGGERKAGVLQSLIHVISQRNFKRRIRSHGPHLLPERLRLRGSGDDDVDLFEGLMESQGSHEFLGEAFRNGTESIKEQAVGYMSIMMQEYRFFGRFTAKKLLSTANMFPVLFEASIDKMLEDKKQFSESFLAVLEDLPNTISDWISQYLVAGPWFKTATRSEYNTQFIHEAVFKLFGPEQLRRHLLGSNLWSSRDLTDTLLGSFIRFSVTDAVANNEDYRKRLFGTGNHGAFRVEQRVDKLLMLDTPVVTDAAALNFLDLMLRSHEIIKNKRKFGYLSLQQACNKNVDWTRRDLRLRDTTETFSERGLAQPWRLANEEEIKGVIDWSYCYDKDSTDEQENMTSSSQAKNVSQETLFFFRSLAALESADILLLKFCQYAMRIALLQSDEDLSKTPENIIYALCDGTRLCGLMFPKLNILVMHLQFLIHQEGLDTIFSFLSRLAFNPKLVSSAAAIRDLTSHEVSNIYNRAAIVRVLYGFIPVKMAVDIGGPAVTLLDGVTMGRAKLMPMLMRHFVDLEALGSDDINSNRKFGYRTHVLVLMDYLWENEGKFHQDMFAAHVQENPMDFVRFYNSLLNDLSFCFDHAFEGIESIHQMETAVPDPNEQPIETFLRRTEEFSRREYWQSRCSALMVYGADMLMITKRFIDRKSDAFLSEHLVERIASFMVRMVDRLVGQSCSKLKIKDPKAFCFEPRHILTLSLRSLLAMSAHEKFLAVFVKDPQLLNEKLFFKTCDLLSKKSVLSEEERRKFQEIWGKIASLSEEQTLMVDPVRLPSSGIIADRVVITRHLLTDPHDPFNRAPLTGTSCCACVLLEQLRASAEEQLVPQEALKQKIGEYRTAKAQTLHPPPVARVLDLTGTPDESPGADGERESNKTTSEAVDLNGTRGSMESDFELMTECSEEHRRLRPIEGQSRFVEDVDMDGIERAEVVDEMEEDEEDEDEEDEDEEDEEDEDEEGEYEEYPRESADSRNVTFRVGPTGSTVNFSDFRMVFLHSDGSFSNETLPLFDFASMGNMSQIEVDQEGH</sequence>
<feature type="compositionally biased region" description="Polar residues" evidence="9">
    <location>
        <begin position="15"/>
        <end position="27"/>
    </location>
</feature>
<dbReference type="UniPathway" id="UPA00143"/>
<dbReference type="HOGENOM" id="CLU_285672_0_0_1"/>
<keyword evidence="7" id="KW-0833">Ubl conjugation pathway</keyword>
<reference evidence="13" key="3">
    <citation type="submission" date="2015-06" db="UniProtKB">
        <authorList>
            <consortium name="EnsemblProtists"/>
        </authorList>
    </citation>
    <scope>IDENTIFICATION</scope>
</reference>
<dbReference type="Gene3D" id="3.30.40.10">
    <property type="entry name" value="Zinc/RING finger domain, C3HC4 (zinc finger)"/>
    <property type="match status" value="1"/>
</dbReference>
<dbReference type="GO" id="GO:0005634">
    <property type="term" value="C:nucleus"/>
    <property type="evidence" value="ECO:0007669"/>
    <property type="project" value="UniProtKB-SubCell"/>
</dbReference>
<dbReference type="GeneID" id="17310642"/>
<evidence type="ECO:0000259" key="11">
    <source>
        <dbReference type="SMART" id="SM00504"/>
    </source>
</evidence>
<dbReference type="GO" id="GO:0000209">
    <property type="term" value="P:protein polyubiquitination"/>
    <property type="evidence" value="ECO:0007669"/>
    <property type="project" value="TreeGrafter"/>
</dbReference>
<dbReference type="AlphaFoldDB" id="L1K092"/>
<dbReference type="GO" id="GO:0034450">
    <property type="term" value="F:ubiquitin-ubiquitin ligase activity"/>
    <property type="evidence" value="ECO:0007669"/>
    <property type="project" value="InterPro"/>
</dbReference>
<evidence type="ECO:0000256" key="3">
    <source>
        <dbReference type="ARBA" id="ARBA00004906"/>
    </source>
</evidence>
<dbReference type="GO" id="GO:0000151">
    <property type="term" value="C:ubiquitin ligase complex"/>
    <property type="evidence" value="ECO:0007669"/>
    <property type="project" value="InterPro"/>
</dbReference>
<evidence type="ECO:0000313" key="14">
    <source>
        <dbReference type="Proteomes" id="UP000011087"/>
    </source>
</evidence>
<dbReference type="Pfam" id="PF10408">
    <property type="entry name" value="Ufd2P_core"/>
    <property type="match status" value="1"/>
</dbReference>
<comment type="pathway">
    <text evidence="3">Protein modification; protein ubiquitination.</text>
</comment>
<evidence type="ECO:0000256" key="1">
    <source>
        <dbReference type="ARBA" id="ARBA00004123"/>
    </source>
</evidence>
<feature type="domain" description="U-box" evidence="11">
    <location>
        <begin position="823"/>
        <end position="896"/>
    </location>
</feature>
<evidence type="ECO:0000256" key="7">
    <source>
        <dbReference type="ARBA" id="ARBA00022786"/>
    </source>
</evidence>
<dbReference type="InterPro" id="IPR045132">
    <property type="entry name" value="UBE4"/>
</dbReference>
<evidence type="ECO:0000256" key="5">
    <source>
        <dbReference type="ARBA" id="ARBA00022490"/>
    </source>
</evidence>
<evidence type="ECO:0000313" key="12">
    <source>
        <dbReference type="EMBL" id="EKX54047.1"/>
    </source>
</evidence>
<dbReference type="SMART" id="SM00504">
    <property type="entry name" value="Ubox"/>
    <property type="match status" value="1"/>
</dbReference>
<dbReference type="GO" id="GO:0006511">
    <property type="term" value="P:ubiquitin-dependent protein catabolic process"/>
    <property type="evidence" value="ECO:0007669"/>
    <property type="project" value="InterPro"/>
</dbReference>
<keyword evidence="10" id="KW-1133">Transmembrane helix</keyword>
<dbReference type="STRING" id="905079.L1K092"/>
<dbReference type="EnsemblProtists" id="EKX54047">
    <property type="protein sequence ID" value="EKX54047"/>
    <property type="gene ID" value="GUITHDRAFT_160790"/>
</dbReference>
<feature type="compositionally biased region" description="Basic and acidic residues" evidence="9">
    <location>
        <begin position="1"/>
        <end position="11"/>
    </location>
</feature>
<dbReference type="SUPFAM" id="SSF57850">
    <property type="entry name" value="RING/U-box"/>
    <property type="match status" value="1"/>
</dbReference>
<organism evidence="12">
    <name type="scientific">Guillardia theta (strain CCMP2712)</name>
    <name type="common">Cryptophyte</name>
    <dbReference type="NCBI Taxonomy" id="905079"/>
    <lineage>
        <taxon>Eukaryota</taxon>
        <taxon>Cryptophyceae</taxon>
        <taxon>Pyrenomonadales</taxon>
        <taxon>Geminigeraceae</taxon>
        <taxon>Guillardia</taxon>
    </lineage>
</organism>
<feature type="transmembrane region" description="Helical" evidence="10">
    <location>
        <begin position="28"/>
        <end position="48"/>
    </location>
</feature>
<dbReference type="PaxDb" id="55529-EKX54047"/>
<dbReference type="InterPro" id="IPR013083">
    <property type="entry name" value="Znf_RING/FYVE/PHD"/>
</dbReference>
<reference evidence="14" key="2">
    <citation type="submission" date="2012-11" db="EMBL/GenBank/DDBJ databases">
        <authorList>
            <person name="Kuo A."/>
            <person name="Curtis B.A."/>
            <person name="Tanifuji G."/>
            <person name="Burki F."/>
            <person name="Gruber A."/>
            <person name="Irimia M."/>
            <person name="Maruyama S."/>
            <person name="Arias M.C."/>
            <person name="Ball S.G."/>
            <person name="Gile G.H."/>
            <person name="Hirakawa Y."/>
            <person name="Hopkins J.F."/>
            <person name="Rensing S.A."/>
            <person name="Schmutz J."/>
            <person name="Symeonidi A."/>
            <person name="Elias M."/>
            <person name="Eveleigh R.J."/>
            <person name="Herman E.K."/>
            <person name="Klute M.J."/>
            <person name="Nakayama T."/>
            <person name="Obornik M."/>
            <person name="Reyes-Prieto A."/>
            <person name="Armbrust E.V."/>
            <person name="Aves S.J."/>
            <person name="Beiko R.G."/>
            <person name="Coutinho P."/>
            <person name="Dacks J.B."/>
            <person name="Durnford D.G."/>
            <person name="Fast N.M."/>
            <person name="Green B.R."/>
            <person name="Grisdale C."/>
            <person name="Hempe F."/>
            <person name="Henrissat B."/>
            <person name="Hoppner M.P."/>
            <person name="Ishida K.-I."/>
            <person name="Kim E."/>
            <person name="Koreny L."/>
            <person name="Kroth P.G."/>
            <person name="Liu Y."/>
            <person name="Malik S.-B."/>
            <person name="Maier U.G."/>
            <person name="McRose D."/>
            <person name="Mock T."/>
            <person name="Neilson J.A."/>
            <person name="Onodera N.T."/>
            <person name="Poole A.M."/>
            <person name="Pritham E.J."/>
            <person name="Richards T.A."/>
            <person name="Rocap G."/>
            <person name="Roy S.W."/>
            <person name="Sarai C."/>
            <person name="Schaack S."/>
            <person name="Shirato S."/>
            <person name="Slamovits C.H."/>
            <person name="Spencer D.F."/>
            <person name="Suzuki S."/>
            <person name="Worden A.Z."/>
            <person name="Zauner S."/>
            <person name="Barry K."/>
            <person name="Bell C."/>
            <person name="Bharti A.K."/>
            <person name="Crow J.A."/>
            <person name="Grimwood J."/>
            <person name="Kramer R."/>
            <person name="Lindquist E."/>
            <person name="Lucas S."/>
            <person name="Salamov A."/>
            <person name="McFadden G.I."/>
            <person name="Lane C.E."/>
            <person name="Keeling P.J."/>
            <person name="Gray M.W."/>
            <person name="Grigoriev I.V."/>
            <person name="Archibald J.M."/>
        </authorList>
    </citation>
    <scope>NUCLEOTIDE SEQUENCE</scope>
    <source>
        <strain evidence="14">CCMP2712</strain>
    </source>
</reference>
<evidence type="ECO:0000256" key="6">
    <source>
        <dbReference type="ARBA" id="ARBA00022679"/>
    </source>
</evidence>
<feature type="region of interest" description="Disordered" evidence="9">
    <location>
        <begin position="986"/>
        <end position="1037"/>
    </location>
</feature>
<proteinExistence type="inferred from homology"/>
<dbReference type="eggNOG" id="KOG2042">
    <property type="taxonomic scope" value="Eukaryota"/>
</dbReference>
<feature type="region of interest" description="Disordered" evidence="9">
    <location>
        <begin position="1"/>
        <end position="27"/>
    </location>
</feature>
<name>L1K092_GUITC</name>
<dbReference type="PANTHER" id="PTHR13931">
    <property type="entry name" value="UBIQUITINATION FACTOR E4"/>
    <property type="match status" value="1"/>
</dbReference>
<keyword evidence="6" id="KW-0808">Transferase</keyword>
<dbReference type="EMBL" id="JH992968">
    <property type="protein sequence ID" value="EKX54047.1"/>
    <property type="molecule type" value="Genomic_DNA"/>
</dbReference>